<dbReference type="EMBL" id="NMVO01000001">
    <property type="protein sequence ID" value="OYO17623.1"/>
    <property type="molecule type" value="Genomic_DNA"/>
</dbReference>
<keyword evidence="1" id="KW-0472">Membrane</keyword>
<keyword evidence="1" id="KW-0812">Transmembrane</keyword>
<dbReference type="Proteomes" id="UP000215896">
    <property type="component" value="Unassembled WGS sequence"/>
</dbReference>
<comment type="caution">
    <text evidence="3">The sequence shown here is derived from an EMBL/GenBank/DDBJ whole genome shotgun (WGS) entry which is preliminary data.</text>
</comment>
<name>A0A255GT40_9ACTN</name>
<feature type="transmembrane region" description="Helical" evidence="1">
    <location>
        <begin position="51"/>
        <end position="70"/>
    </location>
</feature>
<feature type="domain" description="YdbS-like PH" evidence="2">
    <location>
        <begin position="79"/>
        <end position="157"/>
    </location>
</feature>
<keyword evidence="4" id="KW-1185">Reference proteome</keyword>
<evidence type="ECO:0000313" key="4">
    <source>
        <dbReference type="Proteomes" id="UP000215896"/>
    </source>
</evidence>
<dbReference type="OrthoDB" id="7364633at2"/>
<evidence type="ECO:0000259" key="2">
    <source>
        <dbReference type="Pfam" id="PF03703"/>
    </source>
</evidence>
<sequence length="168" mass="18812">MATEADLLFAPPSEQWRRLSPRYRTLLRIGVLIGWLPLVAIATWAGWFFSGGLAICWVPILVAGLLWTSWRWWRMGALWRSWGYAELADDLYVTRGLWFRRLTAVPYGRMQVVEVESGPIERALGLATVKLVTASASTDATVPGLPPAEAARLRDRLTELGETRTSGL</sequence>
<dbReference type="InterPro" id="IPR005182">
    <property type="entry name" value="YdbS-like_PH"/>
</dbReference>
<dbReference type="AlphaFoldDB" id="A0A255GT40"/>
<dbReference type="PANTHER" id="PTHR34473">
    <property type="entry name" value="UPF0699 TRANSMEMBRANE PROTEIN YDBS"/>
    <property type="match status" value="1"/>
</dbReference>
<protein>
    <recommendedName>
        <fullName evidence="2">YdbS-like PH domain-containing protein</fullName>
    </recommendedName>
</protein>
<evidence type="ECO:0000256" key="1">
    <source>
        <dbReference type="SAM" id="Phobius"/>
    </source>
</evidence>
<dbReference type="RefSeq" id="WP_094356703.1">
    <property type="nucleotide sequence ID" value="NZ_NMVK01000009.1"/>
</dbReference>
<organism evidence="3 4">
    <name type="scientific">Enemella evansiae</name>
    <dbReference type="NCBI Taxonomy" id="2016499"/>
    <lineage>
        <taxon>Bacteria</taxon>
        <taxon>Bacillati</taxon>
        <taxon>Actinomycetota</taxon>
        <taxon>Actinomycetes</taxon>
        <taxon>Propionibacteriales</taxon>
        <taxon>Propionibacteriaceae</taxon>
        <taxon>Enemella</taxon>
    </lineage>
</organism>
<dbReference type="PANTHER" id="PTHR34473:SF3">
    <property type="entry name" value="TRANSMEMBRANE PROTEIN-RELATED"/>
    <property type="match status" value="1"/>
</dbReference>
<keyword evidence="1" id="KW-1133">Transmembrane helix</keyword>
<feature type="transmembrane region" description="Helical" evidence="1">
    <location>
        <begin position="26"/>
        <end position="45"/>
    </location>
</feature>
<dbReference type="Pfam" id="PF03703">
    <property type="entry name" value="bPH_2"/>
    <property type="match status" value="1"/>
</dbReference>
<proteinExistence type="predicted"/>
<accession>A0A255GT40</accession>
<accession>A0A4R6LT40</accession>
<evidence type="ECO:0000313" key="3">
    <source>
        <dbReference type="EMBL" id="OYO17623.1"/>
    </source>
</evidence>
<gene>
    <name evidence="3" type="ORF">CGZ94_01675</name>
</gene>
<reference evidence="3 4" key="1">
    <citation type="submission" date="2017-07" db="EMBL/GenBank/DDBJ databases">
        <title>Draft whole genome sequences of clinical Proprionibacteriaceae strains.</title>
        <authorList>
            <person name="Bernier A.-M."/>
            <person name="Bernard K."/>
            <person name="Domingo M.-C."/>
        </authorList>
    </citation>
    <scope>NUCLEOTIDE SEQUENCE [LARGE SCALE GENOMIC DNA]</scope>
    <source>
        <strain evidence="3 4">NML 030167</strain>
    </source>
</reference>